<sequence>MVTYKDIQASNASIDDDTAPRISVFAGGTSGIGQLTVRALVATGASVKIYLVGRKSSEERTKAFIQELEAVNPKAKIIWTQGEISLLAESKRVCDEIKSKESQIDLLFLTAGYAPFHERSETSEGLEITQSLEYYSRILFILHLLPLLNKAKAGRVVSVLAGGLESLKIDLDDIDLKKPGNFGLVKAQPQWGTLNTIAMEKLADDNPGVTFIHSWPGWVNTGNVRRGLKPSSIKAWIVSFTLEPLIALFSFSDTESGQRHLYQCTSAAYGGHGTPWKGKPGLNSREKQTEGLFLVNLKCDCTPNAKVIPLLREKARSKVWDHAYEILQPYLDTEEAS</sequence>
<reference evidence="2 3" key="1">
    <citation type="submission" date="2015-01" db="EMBL/GenBank/DDBJ databases">
        <title>The Genome Sequence of Exophiala mesophila CBS40295.</title>
        <authorList>
            <consortium name="The Broad Institute Genomics Platform"/>
            <person name="Cuomo C."/>
            <person name="de Hoog S."/>
            <person name="Gorbushina A."/>
            <person name="Stielow B."/>
            <person name="Teixiera M."/>
            <person name="Abouelleil A."/>
            <person name="Chapman S.B."/>
            <person name="Priest M."/>
            <person name="Young S.K."/>
            <person name="Wortman J."/>
            <person name="Nusbaum C."/>
            <person name="Birren B."/>
        </authorList>
    </citation>
    <scope>NUCLEOTIDE SEQUENCE [LARGE SCALE GENOMIC DNA]</scope>
    <source>
        <strain evidence="2 3">CBS 40295</strain>
    </source>
</reference>
<evidence type="ECO:0000313" key="2">
    <source>
        <dbReference type="EMBL" id="KIV90333.1"/>
    </source>
</evidence>
<dbReference type="SUPFAM" id="SSF51735">
    <property type="entry name" value="NAD(P)-binding Rossmann-fold domains"/>
    <property type="match status" value="1"/>
</dbReference>
<dbReference type="Proteomes" id="UP000054302">
    <property type="component" value="Unassembled WGS sequence"/>
</dbReference>
<dbReference type="STRING" id="212818.A0A0D1ZU55"/>
<accession>A0A0D1ZU55</accession>
<dbReference type="PANTHER" id="PTHR47534:SF3">
    <property type="entry name" value="ALCOHOL DEHYDROGENASE-LIKE C-TERMINAL DOMAIN-CONTAINING PROTEIN"/>
    <property type="match status" value="1"/>
</dbReference>
<dbReference type="PANTHER" id="PTHR47534">
    <property type="entry name" value="YALI0E05731P"/>
    <property type="match status" value="1"/>
</dbReference>
<dbReference type="Pfam" id="PF00106">
    <property type="entry name" value="adh_short"/>
    <property type="match status" value="1"/>
</dbReference>
<dbReference type="InterPro" id="IPR036291">
    <property type="entry name" value="NAD(P)-bd_dom_sf"/>
</dbReference>
<keyword evidence="3" id="KW-1185">Reference proteome</keyword>
<dbReference type="AlphaFoldDB" id="A0A0D1ZU55"/>
<dbReference type="GeneID" id="27325490"/>
<dbReference type="InterPro" id="IPR052228">
    <property type="entry name" value="Sec_Metab_Biosynth_Oxidored"/>
</dbReference>
<gene>
    <name evidence="2" type="ORF">PV10_07645</name>
</gene>
<dbReference type="VEuPathDB" id="FungiDB:PV10_07645"/>
<dbReference type="OMA" id="IHAHPGM"/>
<dbReference type="OrthoDB" id="2898509at2759"/>
<keyword evidence="1" id="KW-0560">Oxidoreductase</keyword>
<organism evidence="2 3">
    <name type="scientific">Exophiala mesophila</name>
    <name type="common">Black yeast-like fungus</name>
    <dbReference type="NCBI Taxonomy" id="212818"/>
    <lineage>
        <taxon>Eukaryota</taxon>
        <taxon>Fungi</taxon>
        <taxon>Dikarya</taxon>
        <taxon>Ascomycota</taxon>
        <taxon>Pezizomycotina</taxon>
        <taxon>Eurotiomycetes</taxon>
        <taxon>Chaetothyriomycetidae</taxon>
        <taxon>Chaetothyriales</taxon>
        <taxon>Herpotrichiellaceae</taxon>
        <taxon>Exophiala</taxon>
    </lineage>
</organism>
<evidence type="ECO:0000256" key="1">
    <source>
        <dbReference type="ARBA" id="ARBA00023002"/>
    </source>
</evidence>
<dbReference type="GO" id="GO:0016491">
    <property type="term" value="F:oxidoreductase activity"/>
    <property type="evidence" value="ECO:0007669"/>
    <property type="project" value="UniProtKB-KW"/>
</dbReference>
<evidence type="ECO:0000313" key="3">
    <source>
        <dbReference type="Proteomes" id="UP000054302"/>
    </source>
</evidence>
<dbReference type="InterPro" id="IPR002347">
    <property type="entry name" value="SDR_fam"/>
</dbReference>
<dbReference type="RefSeq" id="XP_016221907.1">
    <property type="nucleotide sequence ID" value="XM_016372575.1"/>
</dbReference>
<evidence type="ECO:0008006" key="4">
    <source>
        <dbReference type="Google" id="ProtNLM"/>
    </source>
</evidence>
<name>A0A0D1ZU55_EXOME</name>
<dbReference type="HOGENOM" id="CLU_044999_0_0_1"/>
<dbReference type="EMBL" id="KN847524">
    <property type="protein sequence ID" value="KIV90333.1"/>
    <property type="molecule type" value="Genomic_DNA"/>
</dbReference>
<dbReference type="Gene3D" id="3.40.50.720">
    <property type="entry name" value="NAD(P)-binding Rossmann-like Domain"/>
    <property type="match status" value="1"/>
</dbReference>
<protein>
    <recommendedName>
        <fullName evidence="4">Ketoreductase (KR) domain-containing protein</fullName>
    </recommendedName>
</protein>
<proteinExistence type="predicted"/>